<gene>
    <name evidence="2" type="ORF">GO493_02320</name>
</gene>
<keyword evidence="3" id="KW-1185">Reference proteome</keyword>
<evidence type="ECO:0000313" key="2">
    <source>
        <dbReference type="EMBL" id="MVT07080.1"/>
    </source>
</evidence>
<feature type="chain" id="PRO_5029589311" description="DUF3108 domain-containing protein" evidence="1">
    <location>
        <begin position="21"/>
        <end position="224"/>
    </location>
</feature>
<comment type="caution">
    <text evidence="2">The sequence shown here is derived from an EMBL/GenBank/DDBJ whole genome shotgun (WGS) entry which is preliminary data.</text>
</comment>
<proteinExistence type="predicted"/>
<feature type="signal peptide" evidence="1">
    <location>
        <begin position="1"/>
        <end position="20"/>
    </location>
</feature>
<reference evidence="2 3" key="1">
    <citation type="submission" date="2019-12" db="EMBL/GenBank/DDBJ databases">
        <title>Chitinophaga sp. strain ysch24 (GDMCC 1.1355), whole genome shotgun sequence.</title>
        <authorList>
            <person name="Zhang X."/>
        </authorList>
    </citation>
    <scope>NUCLEOTIDE SEQUENCE [LARGE SCALE GENOMIC DNA]</scope>
    <source>
        <strain evidence="3">ysch24</strain>
    </source>
</reference>
<evidence type="ECO:0000256" key="1">
    <source>
        <dbReference type="SAM" id="SignalP"/>
    </source>
</evidence>
<evidence type="ECO:0008006" key="4">
    <source>
        <dbReference type="Google" id="ProtNLM"/>
    </source>
</evidence>
<accession>A0A7K1TYG1</accession>
<dbReference type="EMBL" id="WRXN01000001">
    <property type="protein sequence ID" value="MVT07080.1"/>
    <property type="molecule type" value="Genomic_DNA"/>
</dbReference>
<sequence>MNFRIFLTTFFLACSLNVFSQKGLYTPAQEWPVKINDGWFTAKTISYGAYTTSSRKNGIADATSLSFIKDPQNAYNIHITGQEEDILVQTVTTSHIAFSGHSLPSFLDNMPATASFWYVLINGTRQAPLKRWEMVLKNVTYLELNDNKQAGILRSPDEELRITAHNRFGTRNSYENICYEFHYRRQVAAAVIGGEHPRVWLSTELKDTSVVPILAAAIGAILSR</sequence>
<protein>
    <recommendedName>
        <fullName evidence="4">DUF3108 domain-containing protein</fullName>
    </recommendedName>
</protein>
<organism evidence="2 3">
    <name type="scientific">Chitinophaga tropicalis</name>
    <dbReference type="NCBI Taxonomy" id="2683588"/>
    <lineage>
        <taxon>Bacteria</taxon>
        <taxon>Pseudomonadati</taxon>
        <taxon>Bacteroidota</taxon>
        <taxon>Chitinophagia</taxon>
        <taxon>Chitinophagales</taxon>
        <taxon>Chitinophagaceae</taxon>
        <taxon>Chitinophaga</taxon>
    </lineage>
</organism>
<evidence type="ECO:0000313" key="3">
    <source>
        <dbReference type="Proteomes" id="UP000461730"/>
    </source>
</evidence>
<name>A0A7K1TYG1_9BACT</name>
<dbReference type="RefSeq" id="WP_157304460.1">
    <property type="nucleotide sequence ID" value="NZ_WRXN01000001.1"/>
</dbReference>
<dbReference type="AlphaFoldDB" id="A0A7K1TYG1"/>
<keyword evidence="1" id="KW-0732">Signal</keyword>
<dbReference type="Proteomes" id="UP000461730">
    <property type="component" value="Unassembled WGS sequence"/>
</dbReference>